<evidence type="ECO:0000259" key="1">
    <source>
        <dbReference type="Pfam" id="PF24551"/>
    </source>
</evidence>
<dbReference type="Proteomes" id="UP000605670">
    <property type="component" value="Unassembled WGS sequence"/>
</dbReference>
<protein>
    <recommendedName>
        <fullName evidence="1">Histone acetyltransferase Rv0428c-like SH3 domain-containing protein</fullName>
    </recommendedName>
</protein>
<dbReference type="RefSeq" id="WP_229735188.1">
    <property type="nucleotide sequence ID" value="NZ_BAABKH010000003.1"/>
</dbReference>
<evidence type="ECO:0000313" key="3">
    <source>
        <dbReference type="Proteomes" id="UP000605670"/>
    </source>
</evidence>
<reference evidence="2" key="1">
    <citation type="journal article" date="2014" name="Int. J. Syst. Evol. Microbiol.">
        <title>Complete genome sequence of Corynebacterium casei LMG S-19264T (=DSM 44701T), isolated from a smear-ripened cheese.</title>
        <authorList>
            <consortium name="US DOE Joint Genome Institute (JGI-PGF)"/>
            <person name="Walter F."/>
            <person name="Albersmeier A."/>
            <person name="Kalinowski J."/>
            <person name="Ruckert C."/>
        </authorList>
    </citation>
    <scope>NUCLEOTIDE SEQUENCE</scope>
    <source>
        <strain evidence="2">CGMCC 1.12160</strain>
    </source>
</reference>
<feature type="domain" description="Histone acetyltransferase Rv0428c-like SH3" evidence="1">
    <location>
        <begin position="5"/>
        <end position="57"/>
    </location>
</feature>
<dbReference type="AlphaFoldDB" id="A0A917F7S5"/>
<organism evidence="2 3">
    <name type="scientific">Ornithinimicrobium tianjinense</name>
    <dbReference type="NCBI Taxonomy" id="1195761"/>
    <lineage>
        <taxon>Bacteria</taxon>
        <taxon>Bacillati</taxon>
        <taxon>Actinomycetota</taxon>
        <taxon>Actinomycetes</taxon>
        <taxon>Micrococcales</taxon>
        <taxon>Ornithinimicrobiaceae</taxon>
        <taxon>Ornithinimicrobium</taxon>
    </lineage>
</organism>
<dbReference type="InterPro" id="IPR056934">
    <property type="entry name" value="SH3_Rv0428c"/>
</dbReference>
<reference evidence="2" key="2">
    <citation type="submission" date="2020-09" db="EMBL/GenBank/DDBJ databases">
        <authorList>
            <person name="Sun Q."/>
            <person name="Zhou Y."/>
        </authorList>
    </citation>
    <scope>NUCLEOTIDE SEQUENCE</scope>
    <source>
        <strain evidence="2">CGMCC 1.12160</strain>
    </source>
</reference>
<evidence type="ECO:0000313" key="2">
    <source>
        <dbReference type="EMBL" id="GGF54011.1"/>
    </source>
</evidence>
<dbReference type="Pfam" id="PF24551">
    <property type="entry name" value="SH3_Rv0428c"/>
    <property type="match status" value="1"/>
</dbReference>
<gene>
    <name evidence="2" type="ORF">GCM10011366_22310</name>
</gene>
<proteinExistence type="predicted"/>
<dbReference type="EMBL" id="BMEM01000003">
    <property type="protein sequence ID" value="GGF54011.1"/>
    <property type="molecule type" value="Genomic_DNA"/>
</dbReference>
<sequence length="193" mass="20616">MIGVPLGTRVVLRHLLPGGEQATDSLGELAATDSTSVTVRTRRGPVTVDLADVLLAKVVPPTPPRAWRVAAFLRRAHVAVLSLDCALTEPSVRLVGELIGEGLAVVLLDDSDRASELLRDHGLERWAPLVLAAPALGALTPSPEGYAAAHQEIERRLGRRVGTAEVHLTDARLEIVDAARVFGWQARVFTPPS</sequence>
<accession>A0A917F7S5</accession>
<name>A0A917F7S5_9MICO</name>
<comment type="caution">
    <text evidence="2">The sequence shown here is derived from an EMBL/GenBank/DDBJ whole genome shotgun (WGS) entry which is preliminary data.</text>
</comment>
<keyword evidence="3" id="KW-1185">Reference proteome</keyword>